<evidence type="ECO:0000256" key="1">
    <source>
        <dbReference type="SAM" id="MobiDB-lite"/>
    </source>
</evidence>
<dbReference type="AlphaFoldDB" id="A0AAP0J389"/>
<reference evidence="2 3" key="1">
    <citation type="submission" date="2024-01" db="EMBL/GenBank/DDBJ databases">
        <title>Genome assemblies of Stephania.</title>
        <authorList>
            <person name="Yang L."/>
        </authorList>
    </citation>
    <scope>NUCLEOTIDE SEQUENCE [LARGE SCALE GENOMIC DNA]</scope>
    <source>
        <strain evidence="2">JXDWG</strain>
        <tissue evidence="2">Leaf</tissue>
    </source>
</reference>
<evidence type="ECO:0000313" key="3">
    <source>
        <dbReference type="Proteomes" id="UP001419268"/>
    </source>
</evidence>
<organism evidence="2 3">
    <name type="scientific">Stephania cephalantha</name>
    <dbReference type="NCBI Taxonomy" id="152367"/>
    <lineage>
        <taxon>Eukaryota</taxon>
        <taxon>Viridiplantae</taxon>
        <taxon>Streptophyta</taxon>
        <taxon>Embryophyta</taxon>
        <taxon>Tracheophyta</taxon>
        <taxon>Spermatophyta</taxon>
        <taxon>Magnoliopsida</taxon>
        <taxon>Ranunculales</taxon>
        <taxon>Menispermaceae</taxon>
        <taxon>Menispermoideae</taxon>
        <taxon>Cissampelideae</taxon>
        <taxon>Stephania</taxon>
    </lineage>
</organism>
<feature type="compositionally biased region" description="Polar residues" evidence="1">
    <location>
        <begin position="75"/>
        <end position="85"/>
    </location>
</feature>
<dbReference type="Proteomes" id="UP001419268">
    <property type="component" value="Unassembled WGS sequence"/>
</dbReference>
<feature type="region of interest" description="Disordered" evidence="1">
    <location>
        <begin position="66"/>
        <end position="85"/>
    </location>
</feature>
<keyword evidence="3" id="KW-1185">Reference proteome</keyword>
<accession>A0AAP0J389</accession>
<sequence length="282" mass="31271">MSAKKAKGMVSKRSKSIKLQARGHKLDFLELWAKSASSKWRVVCKGVVRKGVDGRPEDRTYDYTQRSSKHMGINDSKSNTSPMNILSSRPVKEKIDDLINSYDSTPTSPPSAPLATINHLLHQLTTIRATINHLRSTATPATTTATPTTTAPSDLLLYSHISPIGSACHRHPDLLHRYMNYTPTLSRPPTYPRRILLLMRRHPSSPPCFASPPSHTFENPFRAPPFRDSLVSDRPKTHEIDLSVELTKSAAVRRAMSLWSFARSGPSTANPSGFASEHPLTS</sequence>
<gene>
    <name evidence="2" type="ORF">Scep_014142</name>
</gene>
<dbReference type="EMBL" id="JBBNAG010000006">
    <property type="protein sequence ID" value="KAK9125296.1"/>
    <property type="molecule type" value="Genomic_DNA"/>
</dbReference>
<protein>
    <submittedName>
        <fullName evidence="2">Uncharacterized protein</fullName>
    </submittedName>
</protein>
<comment type="caution">
    <text evidence="2">The sequence shown here is derived from an EMBL/GenBank/DDBJ whole genome shotgun (WGS) entry which is preliminary data.</text>
</comment>
<name>A0AAP0J389_9MAGN</name>
<proteinExistence type="predicted"/>
<evidence type="ECO:0000313" key="2">
    <source>
        <dbReference type="EMBL" id="KAK9125296.1"/>
    </source>
</evidence>